<accession>A0A8J7YMB4</accession>
<dbReference type="PANTHER" id="PTHR10093">
    <property type="entry name" value="IRON-SULFUR CLUSTER ASSEMBLY ENZYME NIFU HOMOLOG"/>
    <property type="match status" value="1"/>
</dbReference>
<dbReference type="GO" id="GO:0016226">
    <property type="term" value="P:iron-sulfur cluster assembly"/>
    <property type="evidence" value="ECO:0007669"/>
    <property type="project" value="InterPro"/>
</dbReference>
<dbReference type="Proteomes" id="UP000716004">
    <property type="component" value="Unassembled WGS sequence"/>
</dbReference>
<dbReference type="AlphaFoldDB" id="A0A8J7YMB4"/>
<organism evidence="2 3">
    <name type="scientific">Candidatus Sysuiplasma superficiale</name>
    <dbReference type="NCBI Taxonomy" id="2823368"/>
    <lineage>
        <taxon>Archaea</taxon>
        <taxon>Methanobacteriati</taxon>
        <taxon>Thermoplasmatota</taxon>
        <taxon>Thermoplasmata</taxon>
        <taxon>Candidatus Sysuiplasmatales</taxon>
        <taxon>Candidatus Sysuiplasmataceae</taxon>
        <taxon>Candidatus Sysuiplasma</taxon>
    </lineage>
</organism>
<dbReference type="SUPFAM" id="SSF82649">
    <property type="entry name" value="SufE/NifU"/>
    <property type="match status" value="1"/>
</dbReference>
<sequence>MDLDMYAEELLSSYETQEHKHKMEKPDAEMHEENVSCGDRITVFLKVENGTVKDVSYEGDGCVISMGSANILMEKLKGRSVQEIESMGQKSLIEIINLDPGPVRMHCATLSLKAIKEALFKYENKQTDRSTKEL</sequence>
<dbReference type="Pfam" id="PF01592">
    <property type="entry name" value="NifU_N"/>
    <property type="match status" value="1"/>
</dbReference>
<feature type="domain" description="NIF system FeS cluster assembly NifU N-terminal" evidence="1">
    <location>
        <begin position="5"/>
        <end position="127"/>
    </location>
</feature>
<name>A0A8J7YMB4_9ARCH</name>
<dbReference type="EMBL" id="JAGVSJ010000071">
    <property type="protein sequence ID" value="MBX8632794.1"/>
    <property type="molecule type" value="Genomic_DNA"/>
</dbReference>
<evidence type="ECO:0000313" key="3">
    <source>
        <dbReference type="Proteomes" id="UP000716004"/>
    </source>
</evidence>
<reference evidence="2" key="1">
    <citation type="submission" date="2021-04" db="EMBL/GenBank/DDBJ databases">
        <title>Genomic insights into ecological role and evolution of a novel Thermoplasmata order Candidatus Sysuiplasmatales.</title>
        <authorList>
            <person name="Yuan Y."/>
        </authorList>
    </citation>
    <scope>NUCLEOTIDE SEQUENCE</scope>
    <source>
        <strain evidence="2">YP2-bin.285</strain>
    </source>
</reference>
<dbReference type="GO" id="GO:0005506">
    <property type="term" value="F:iron ion binding"/>
    <property type="evidence" value="ECO:0007669"/>
    <property type="project" value="InterPro"/>
</dbReference>
<dbReference type="Gene3D" id="3.90.1010.10">
    <property type="match status" value="1"/>
</dbReference>
<dbReference type="CDD" id="cd06664">
    <property type="entry name" value="IscU_like"/>
    <property type="match status" value="1"/>
</dbReference>
<dbReference type="GO" id="GO:0051536">
    <property type="term" value="F:iron-sulfur cluster binding"/>
    <property type="evidence" value="ECO:0007669"/>
    <property type="project" value="InterPro"/>
</dbReference>
<protein>
    <submittedName>
        <fullName evidence="2">Iron-sulfur cluster assembly scaffold protein</fullName>
    </submittedName>
</protein>
<proteinExistence type="predicted"/>
<comment type="caution">
    <text evidence="2">The sequence shown here is derived from an EMBL/GenBank/DDBJ whole genome shotgun (WGS) entry which is preliminary data.</text>
</comment>
<dbReference type="InterPro" id="IPR002871">
    <property type="entry name" value="NIF_FeS_clus_asmbl_NifU_N"/>
</dbReference>
<evidence type="ECO:0000259" key="1">
    <source>
        <dbReference type="Pfam" id="PF01592"/>
    </source>
</evidence>
<evidence type="ECO:0000313" key="2">
    <source>
        <dbReference type="EMBL" id="MBX8632794.1"/>
    </source>
</evidence>
<gene>
    <name evidence="2" type="ORF">J9259_09840</name>
</gene>